<proteinExistence type="predicted"/>
<dbReference type="InterPro" id="IPR036515">
    <property type="entry name" value="Transposase_17_sf"/>
</dbReference>
<reference evidence="2 3" key="1">
    <citation type="submission" date="2018-09" db="EMBL/GenBank/DDBJ databases">
        <title>Genome sequencing of strain 6GH32-13.</title>
        <authorList>
            <person name="Weon H.-Y."/>
            <person name="Heo J."/>
            <person name="Kwon S.-W."/>
        </authorList>
    </citation>
    <scope>NUCLEOTIDE SEQUENCE [LARGE SCALE GENOMIC DNA]</scope>
    <source>
        <strain evidence="2 3">5GH32-13</strain>
    </source>
</reference>
<dbReference type="SMART" id="SM01321">
    <property type="entry name" value="Y1_Tnp"/>
    <property type="match status" value="1"/>
</dbReference>
<dbReference type="EMBL" id="CP032157">
    <property type="protein sequence ID" value="AXY76802.1"/>
    <property type="molecule type" value="Genomic_DNA"/>
</dbReference>
<dbReference type="RefSeq" id="WP_119052679.1">
    <property type="nucleotide sequence ID" value="NZ_CP032157.1"/>
</dbReference>
<dbReference type="Gene3D" id="3.30.70.1290">
    <property type="entry name" value="Transposase IS200-like"/>
    <property type="match status" value="1"/>
</dbReference>
<evidence type="ECO:0000313" key="3">
    <source>
        <dbReference type="Proteomes" id="UP000263900"/>
    </source>
</evidence>
<dbReference type="KEGG" id="pseg:D3H65_23635"/>
<protein>
    <submittedName>
        <fullName evidence="2">Transposase</fullName>
    </submittedName>
</protein>
<dbReference type="Proteomes" id="UP000263900">
    <property type="component" value="Chromosome"/>
</dbReference>
<dbReference type="Pfam" id="PF01797">
    <property type="entry name" value="Y1_Tnp"/>
    <property type="match status" value="1"/>
</dbReference>
<dbReference type="InterPro" id="IPR002686">
    <property type="entry name" value="Transposase_17"/>
</dbReference>
<dbReference type="SUPFAM" id="SSF143422">
    <property type="entry name" value="Transposase IS200-like"/>
    <property type="match status" value="1"/>
</dbReference>
<keyword evidence="3" id="KW-1185">Reference proteome</keyword>
<accession>A0A3B7MQN2</accession>
<dbReference type="GO" id="GO:0004803">
    <property type="term" value="F:transposase activity"/>
    <property type="evidence" value="ECO:0007669"/>
    <property type="project" value="InterPro"/>
</dbReference>
<dbReference type="PANTHER" id="PTHR36966:SF1">
    <property type="entry name" value="REP-ASSOCIATED TYROSINE TRANSPOSASE"/>
    <property type="match status" value="1"/>
</dbReference>
<dbReference type="GO" id="GO:0006313">
    <property type="term" value="P:DNA transposition"/>
    <property type="evidence" value="ECO:0007669"/>
    <property type="project" value="InterPro"/>
</dbReference>
<dbReference type="PANTHER" id="PTHR36966">
    <property type="entry name" value="REP-ASSOCIATED TYROSINE TRANSPOSASE"/>
    <property type="match status" value="1"/>
</dbReference>
<dbReference type="InterPro" id="IPR052715">
    <property type="entry name" value="RAYT_transposase"/>
</dbReference>
<name>A0A3B7MQN2_9BACT</name>
<feature type="domain" description="Transposase IS200-like" evidence="1">
    <location>
        <begin position="10"/>
        <end position="125"/>
    </location>
</feature>
<dbReference type="OrthoDB" id="9788881at2"/>
<sequence length="198" mass="23201">MKEDKNSVTNQHACHYITFNTVDWVDVFIKPVYKRIIANTLNDLITTRSLTVYAWCLMTNHVHLLLQAKDGTGLSMIERDFKRMTTTHILEAMEMEQELRRNWMLSRFEHFSQSLKKIEKYQVWQSCSNPEFLDFKQPMKVKEYLSYIHENPVRDKIVLLPEDYLFSSAGDYAGRKGPVHVTVIDMEGLIKGVVKGRP</sequence>
<dbReference type="GO" id="GO:0043565">
    <property type="term" value="F:sequence-specific DNA binding"/>
    <property type="evidence" value="ECO:0007669"/>
    <property type="project" value="TreeGrafter"/>
</dbReference>
<dbReference type="AlphaFoldDB" id="A0A3B7MQN2"/>
<evidence type="ECO:0000313" key="2">
    <source>
        <dbReference type="EMBL" id="AXY76802.1"/>
    </source>
</evidence>
<organism evidence="2 3">
    <name type="scientific">Paraflavitalea soli</name>
    <dbReference type="NCBI Taxonomy" id="2315862"/>
    <lineage>
        <taxon>Bacteria</taxon>
        <taxon>Pseudomonadati</taxon>
        <taxon>Bacteroidota</taxon>
        <taxon>Chitinophagia</taxon>
        <taxon>Chitinophagales</taxon>
        <taxon>Chitinophagaceae</taxon>
        <taxon>Paraflavitalea</taxon>
    </lineage>
</organism>
<gene>
    <name evidence="2" type="ORF">D3H65_23635</name>
</gene>
<evidence type="ECO:0000259" key="1">
    <source>
        <dbReference type="SMART" id="SM01321"/>
    </source>
</evidence>